<comment type="caution">
    <text evidence="2">The sequence shown here is derived from an EMBL/GenBank/DDBJ whole genome shotgun (WGS) entry which is preliminary data.</text>
</comment>
<proteinExistence type="predicted"/>
<accession>A0ABQ7V0I7</accession>
<reference evidence="2 3" key="1">
    <citation type="journal article" date="2021" name="bioRxiv">
        <title>Chromosome-scale and haplotype-resolved genome assembly of a tetraploid potato cultivar.</title>
        <authorList>
            <person name="Sun H."/>
            <person name="Jiao W.-B."/>
            <person name="Krause K."/>
            <person name="Campoy J.A."/>
            <person name="Goel M."/>
            <person name="Folz-Donahue K."/>
            <person name="Kukat C."/>
            <person name="Huettel B."/>
            <person name="Schneeberger K."/>
        </authorList>
    </citation>
    <scope>NUCLEOTIDE SEQUENCE [LARGE SCALE GENOMIC DNA]</scope>
    <source>
        <strain evidence="2">SolTubOtavaFocal</strain>
        <tissue evidence="2">Leaves</tissue>
    </source>
</reference>
<feature type="region of interest" description="Disordered" evidence="1">
    <location>
        <begin position="1"/>
        <end position="35"/>
    </location>
</feature>
<dbReference type="Proteomes" id="UP000826656">
    <property type="component" value="Unassembled WGS sequence"/>
</dbReference>
<dbReference type="EMBL" id="JAIVGD010000015">
    <property type="protein sequence ID" value="KAH0757593.1"/>
    <property type="molecule type" value="Genomic_DNA"/>
</dbReference>
<gene>
    <name evidence="2" type="ORF">KY290_021086</name>
</gene>
<protein>
    <submittedName>
        <fullName evidence="2">Uncharacterized protein</fullName>
    </submittedName>
</protein>
<keyword evidence="3" id="KW-1185">Reference proteome</keyword>
<evidence type="ECO:0000313" key="2">
    <source>
        <dbReference type="EMBL" id="KAH0757593.1"/>
    </source>
</evidence>
<organism evidence="2 3">
    <name type="scientific">Solanum tuberosum</name>
    <name type="common">Potato</name>
    <dbReference type="NCBI Taxonomy" id="4113"/>
    <lineage>
        <taxon>Eukaryota</taxon>
        <taxon>Viridiplantae</taxon>
        <taxon>Streptophyta</taxon>
        <taxon>Embryophyta</taxon>
        <taxon>Tracheophyta</taxon>
        <taxon>Spermatophyta</taxon>
        <taxon>Magnoliopsida</taxon>
        <taxon>eudicotyledons</taxon>
        <taxon>Gunneridae</taxon>
        <taxon>Pentapetalae</taxon>
        <taxon>asterids</taxon>
        <taxon>lamiids</taxon>
        <taxon>Solanales</taxon>
        <taxon>Solanaceae</taxon>
        <taxon>Solanoideae</taxon>
        <taxon>Solaneae</taxon>
        <taxon>Solanum</taxon>
    </lineage>
</organism>
<feature type="compositionally biased region" description="Basic and acidic residues" evidence="1">
    <location>
        <begin position="1"/>
        <end position="13"/>
    </location>
</feature>
<name>A0ABQ7V0I7_SOLTU</name>
<evidence type="ECO:0000256" key="1">
    <source>
        <dbReference type="SAM" id="MobiDB-lite"/>
    </source>
</evidence>
<sequence>MEDKGKGDIEGNGERSNGIFPLNPKKGSVVPKEKKHVSTMIGKKIGESIIFLVKNNKKKNNHD</sequence>
<evidence type="ECO:0000313" key="3">
    <source>
        <dbReference type="Proteomes" id="UP000826656"/>
    </source>
</evidence>